<evidence type="ECO:0000259" key="2">
    <source>
        <dbReference type="Pfam" id="PF04865"/>
    </source>
</evidence>
<dbReference type="EMBL" id="JAEQMG010000048">
    <property type="protein sequence ID" value="MBK6088190.1"/>
    <property type="molecule type" value="Genomic_DNA"/>
</dbReference>
<dbReference type="InterPro" id="IPR058531">
    <property type="entry name" value="Baseplate_J_M"/>
</dbReference>
<organism evidence="5 6">
    <name type="scientific">Ruminococcus difficilis</name>
    <dbReference type="NCBI Taxonomy" id="2763069"/>
    <lineage>
        <taxon>Bacteria</taxon>
        <taxon>Bacillati</taxon>
        <taxon>Bacillota</taxon>
        <taxon>Clostridia</taxon>
        <taxon>Eubacteriales</taxon>
        <taxon>Oscillospiraceae</taxon>
        <taxon>Ruminococcus</taxon>
    </lineage>
</organism>
<accession>A0A934WRJ1</accession>
<evidence type="ECO:0000256" key="1">
    <source>
        <dbReference type="ARBA" id="ARBA00038087"/>
    </source>
</evidence>
<evidence type="ECO:0000259" key="3">
    <source>
        <dbReference type="Pfam" id="PF26078"/>
    </source>
</evidence>
<gene>
    <name evidence="5" type="ORF">JKK62_05900</name>
</gene>
<dbReference type="Pfam" id="PF26078">
    <property type="entry name" value="Baseplate_J_M"/>
    <property type="match status" value="1"/>
</dbReference>
<dbReference type="PANTHER" id="PTHR37829">
    <property type="entry name" value="PHAGE-LIKE ELEMENT PBSX PROTEIN XKDT"/>
    <property type="match status" value="1"/>
</dbReference>
<evidence type="ECO:0000313" key="6">
    <source>
        <dbReference type="Proteomes" id="UP000633365"/>
    </source>
</evidence>
<dbReference type="InterPro" id="IPR058530">
    <property type="entry name" value="Baseplate_J-like_C"/>
</dbReference>
<keyword evidence="6" id="KW-1185">Reference proteome</keyword>
<sequence length="361" mass="39873">MKRLRRWIYLESYNDILERMVGTYEAESGFRPENESDIMLRLRVLAGEIFQERAYAEYILRQMFPTTAEGEYLEAHAAQRGLSRKHGTKAVGSLVFTAENELHDEILIPAGTTVCTTDNMLRFVTDSDAVLSTNAHTVTVDATAAQIGSEYNARFGSIGIIVTPVIGVASVRNISSFTGGTDDESDEKLRERVAESYRNISNGANAAYYRSIALSVDGVYAASAVGCSRGVGTVDVYVCDRGRTLANEKIQEIQALLDEKREVNVDVRAYNAAELVINLYIRLAVKDGYDFAAVAENVRVAVTDYINDLGIGNDLWLSNVGEVIYHIEGVSDYRFLEGYGSDREIPPTRFAKAGSILVRDV</sequence>
<dbReference type="PANTHER" id="PTHR37829:SF3">
    <property type="entry name" value="PROTEIN JAYE-RELATED"/>
    <property type="match status" value="1"/>
</dbReference>
<dbReference type="RefSeq" id="WP_186832812.1">
    <property type="nucleotide sequence ID" value="NZ_JAEQMG010000048.1"/>
</dbReference>
<proteinExistence type="inferred from homology"/>
<dbReference type="Proteomes" id="UP000633365">
    <property type="component" value="Unassembled WGS sequence"/>
</dbReference>
<dbReference type="InterPro" id="IPR052399">
    <property type="entry name" value="Phage_Baseplate_Assmbl_Protein"/>
</dbReference>
<reference evidence="5" key="1">
    <citation type="submission" date="2021-01" db="EMBL/GenBank/DDBJ databases">
        <title>Genome public.</title>
        <authorList>
            <person name="Liu C."/>
            <person name="Sun Q."/>
        </authorList>
    </citation>
    <scope>NUCLEOTIDE SEQUENCE</scope>
    <source>
        <strain evidence="5">M6</strain>
    </source>
</reference>
<feature type="domain" description="Baseplate protein J-like barrel" evidence="2">
    <location>
        <begin position="94"/>
        <end position="180"/>
    </location>
</feature>
<dbReference type="Pfam" id="PF04865">
    <property type="entry name" value="Baseplate_J"/>
    <property type="match status" value="1"/>
</dbReference>
<evidence type="ECO:0000313" key="5">
    <source>
        <dbReference type="EMBL" id="MBK6088190.1"/>
    </source>
</evidence>
<protein>
    <submittedName>
        <fullName evidence="5">Baseplate J/gp47 family protein</fullName>
    </submittedName>
</protein>
<evidence type="ECO:0000259" key="4">
    <source>
        <dbReference type="Pfam" id="PF26079"/>
    </source>
</evidence>
<dbReference type="Pfam" id="PF26079">
    <property type="entry name" value="Baseplate_J_C"/>
    <property type="match status" value="1"/>
</dbReference>
<feature type="domain" description="Baseplate J-like central" evidence="3">
    <location>
        <begin position="201"/>
        <end position="267"/>
    </location>
</feature>
<dbReference type="AlphaFoldDB" id="A0A934WRJ1"/>
<feature type="domain" description="Baseplate J-like C-terminal" evidence="4">
    <location>
        <begin position="277"/>
        <end position="353"/>
    </location>
</feature>
<comment type="similarity">
    <text evidence="1">Belongs to the Mu gp47/PBSX XkdT family.</text>
</comment>
<dbReference type="InterPro" id="IPR006949">
    <property type="entry name" value="Barrel_Baseplate_J-like"/>
</dbReference>
<comment type="caution">
    <text evidence="5">The sequence shown here is derived from an EMBL/GenBank/DDBJ whole genome shotgun (WGS) entry which is preliminary data.</text>
</comment>
<name>A0A934WRJ1_9FIRM</name>